<keyword evidence="5" id="KW-1185">Reference proteome</keyword>
<evidence type="ECO:0000313" key="4">
    <source>
        <dbReference type="EMBL" id="MFD1798793.1"/>
    </source>
</evidence>
<dbReference type="SUPFAM" id="SSF55729">
    <property type="entry name" value="Acyl-CoA N-acyltransferases (Nat)"/>
    <property type="match status" value="1"/>
</dbReference>
<dbReference type="RefSeq" id="WP_058919197.1">
    <property type="nucleotide sequence ID" value="NZ_JBHSQC010000015.1"/>
</dbReference>
<protein>
    <submittedName>
        <fullName evidence="4">GNAT family N-acetyltransferase</fullName>
    </submittedName>
</protein>
<keyword evidence="1" id="KW-0808">Transferase</keyword>
<comment type="caution">
    <text evidence="4">The sequence shown here is derived from an EMBL/GenBank/DDBJ whole genome shotgun (WGS) entry which is preliminary data.</text>
</comment>
<dbReference type="InterPro" id="IPR016181">
    <property type="entry name" value="Acyl_CoA_acyltransferase"/>
</dbReference>
<dbReference type="PANTHER" id="PTHR43420:SF52">
    <property type="entry name" value="N-ACETYLTRANSFERASE YODP"/>
    <property type="match status" value="1"/>
</dbReference>
<organism evidence="4 5">
    <name type="scientific">Carnobacterium antarcticum</name>
    <dbReference type="NCBI Taxonomy" id="2126436"/>
    <lineage>
        <taxon>Bacteria</taxon>
        <taxon>Bacillati</taxon>
        <taxon>Bacillota</taxon>
        <taxon>Bacilli</taxon>
        <taxon>Lactobacillales</taxon>
        <taxon>Carnobacteriaceae</taxon>
        <taxon>Carnobacterium</taxon>
    </lineage>
</organism>
<dbReference type="PROSITE" id="PS51186">
    <property type="entry name" value="GNAT"/>
    <property type="match status" value="1"/>
</dbReference>
<dbReference type="InterPro" id="IPR000182">
    <property type="entry name" value="GNAT_dom"/>
</dbReference>
<dbReference type="Gene3D" id="3.40.630.30">
    <property type="match status" value="1"/>
</dbReference>
<feature type="domain" description="N-acetyltransferase" evidence="3">
    <location>
        <begin position="1"/>
        <end position="187"/>
    </location>
</feature>
<dbReference type="Pfam" id="PF00583">
    <property type="entry name" value="Acetyltransf_1"/>
    <property type="match status" value="1"/>
</dbReference>
<evidence type="ECO:0000256" key="1">
    <source>
        <dbReference type="ARBA" id="ARBA00022679"/>
    </source>
</evidence>
<dbReference type="PANTHER" id="PTHR43420">
    <property type="entry name" value="ACETYLTRANSFERASE"/>
    <property type="match status" value="1"/>
</dbReference>
<keyword evidence="2" id="KW-0012">Acyltransferase</keyword>
<dbReference type="CDD" id="cd04301">
    <property type="entry name" value="NAT_SF"/>
    <property type="match status" value="1"/>
</dbReference>
<dbReference type="InterPro" id="IPR050680">
    <property type="entry name" value="YpeA/RimI_acetyltransf"/>
</dbReference>
<sequence length="187" mass="20876">MIRPAVKEDIDQLIALVWIVLEDMELPLLKQASENRLKALMKEAMLNENYRYSYRRAIVCLRDGNIAGTAFGYKGELEPEIDQAFIEVTQAAGLEDGHLFQDTETHPGEWYLDTLVTDAAYRGQGVATELLAALPEIAKAQGETLIGLNCDQKNQPAKHLYQKAGYQKVGECTLSGTVYDHMQLSLT</sequence>
<dbReference type="EMBL" id="JBHUFF010000008">
    <property type="protein sequence ID" value="MFD1798793.1"/>
    <property type="molecule type" value="Genomic_DNA"/>
</dbReference>
<reference evidence="5" key="1">
    <citation type="journal article" date="2019" name="Int. J. Syst. Evol. Microbiol.">
        <title>The Global Catalogue of Microorganisms (GCM) 10K type strain sequencing project: providing services to taxonomists for standard genome sequencing and annotation.</title>
        <authorList>
            <consortium name="The Broad Institute Genomics Platform"/>
            <consortium name="The Broad Institute Genome Sequencing Center for Infectious Disease"/>
            <person name="Wu L."/>
            <person name="Ma J."/>
        </authorList>
    </citation>
    <scope>NUCLEOTIDE SEQUENCE [LARGE SCALE GENOMIC DNA]</scope>
    <source>
        <strain evidence="5">KCTC 42143</strain>
    </source>
</reference>
<evidence type="ECO:0000256" key="2">
    <source>
        <dbReference type="ARBA" id="ARBA00023315"/>
    </source>
</evidence>
<proteinExistence type="predicted"/>
<dbReference type="Proteomes" id="UP001597285">
    <property type="component" value="Unassembled WGS sequence"/>
</dbReference>
<evidence type="ECO:0000313" key="5">
    <source>
        <dbReference type="Proteomes" id="UP001597285"/>
    </source>
</evidence>
<name>A0ABW4NKZ4_9LACT</name>
<evidence type="ECO:0000259" key="3">
    <source>
        <dbReference type="PROSITE" id="PS51186"/>
    </source>
</evidence>
<gene>
    <name evidence="4" type="ORF">ACFSBK_02820</name>
</gene>
<accession>A0ABW4NKZ4</accession>